<evidence type="ECO:0000313" key="2">
    <source>
        <dbReference type="EMBL" id="KIO12268.1"/>
    </source>
</evidence>
<sequence length="294" mass="31422">MIFLRSTTPRVWISCTRADICVPRRAIAKTASARSVDTTAGIKYRNANTKPTTSPTDDGNKDHQLSQGHVTDPAQRHLQDPLSQAARSALETRHPSSTSRLEGEADKTSDSPLLDAASPSESGMKAPRSGLSGNKEGVGFVEQVGSASGTEASRSMRAGRQGEGEVKEEARPPGILASLKQMLWIGTSVEDVKQNRGGGEGVTGTGTRMGSVDLASSSSSAPQKVSSQFQYSDSFRKPKKRTHGGQNEHVEPKQPSWDRDSGSGSVVEEPFLPSYLDTNEKDEGRRRGAGSEQV</sequence>
<dbReference type="AlphaFoldDB" id="A0A0C3JSZ9"/>
<reference evidence="2 3" key="1">
    <citation type="submission" date="2014-04" db="EMBL/GenBank/DDBJ databases">
        <authorList>
            <consortium name="DOE Joint Genome Institute"/>
            <person name="Kuo A."/>
            <person name="Kohler A."/>
            <person name="Costa M.D."/>
            <person name="Nagy L.G."/>
            <person name="Floudas D."/>
            <person name="Copeland A."/>
            <person name="Barry K.W."/>
            <person name="Cichocki N."/>
            <person name="Veneault-Fourrey C."/>
            <person name="LaButti K."/>
            <person name="Lindquist E.A."/>
            <person name="Lipzen A."/>
            <person name="Lundell T."/>
            <person name="Morin E."/>
            <person name="Murat C."/>
            <person name="Sun H."/>
            <person name="Tunlid A."/>
            <person name="Henrissat B."/>
            <person name="Grigoriev I.V."/>
            <person name="Hibbett D.S."/>
            <person name="Martin F."/>
            <person name="Nordberg H.P."/>
            <person name="Cantor M.N."/>
            <person name="Hua S.X."/>
        </authorList>
    </citation>
    <scope>NUCLEOTIDE SEQUENCE [LARGE SCALE GENOMIC DNA]</scope>
    <source>
        <strain evidence="2 3">Marx 270</strain>
    </source>
</reference>
<organism evidence="2 3">
    <name type="scientific">Pisolithus tinctorius Marx 270</name>
    <dbReference type="NCBI Taxonomy" id="870435"/>
    <lineage>
        <taxon>Eukaryota</taxon>
        <taxon>Fungi</taxon>
        <taxon>Dikarya</taxon>
        <taxon>Basidiomycota</taxon>
        <taxon>Agaricomycotina</taxon>
        <taxon>Agaricomycetes</taxon>
        <taxon>Agaricomycetidae</taxon>
        <taxon>Boletales</taxon>
        <taxon>Sclerodermatineae</taxon>
        <taxon>Pisolithaceae</taxon>
        <taxon>Pisolithus</taxon>
    </lineage>
</organism>
<feature type="compositionally biased region" description="Low complexity" evidence="1">
    <location>
        <begin position="205"/>
        <end position="228"/>
    </location>
</feature>
<evidence type="ECO:0000256" key="1">
    <source>
        <dbReference type="SAM" id="MobiDB-lite"/>
    </source>
</evidence>
<feature type="region of interest" description="Disordered" evidence="1">
    <location>
        <begin position="191"/>
        <end position="294"/>
    </location>
</feature>
<dbReference type="HOGENOM" id="CLU_947036_0_0_1"/>
<protein>
    <submittedName>
        <fullName evidence="2">Uncharacterized protein</fullName>
    </submittedName>
</protein>
<feature type="compositionally biased region" description="Polar residues" evidence="1">
    <location>
        <begin position="46"/>
        <end position="57"/>
    </location>
</feature>
<feature type="compositionally biased region" description="Basic and acidic residues" evidence="1">
    <location>
        <begin position="160"/>
        <end position="171"/>
    </location>
</feature>
<dbReference type="Proteomes" id="UP000054217">
    <property type="component" value="Unassembled WGS sequence"/>
</dbReference>
<dbReference type="EMBL" id="KN831948">
    <property type="protein sequence ID" value="KIO12268.1"/>
    <property type="molecule type" value="Genomic_DNA"/>
</dbReference>
<dbReference type="OrthoDB" id="2687798at2759"/>
<keyword evidence="3" id="KW-1185">Reference proteome</keyword>
<feature type="region of interest" description="Disordered" evidence="1">
    <location>
        <begin position="42"/>
        <end position="174"/>
    </location>
</feature>
<proteinExistence type="predicted"/>
<dbReference type="InParanoid" id="A0A0C3JSZ9"/>
<evidence type="ECO:0000313" key="3">
    <source>
        <dbReference type="Proteomes" id="UP000054217"/>
    </source>
</evidence>
<feature type="compositionally biased region" description="Basic and acidic residues" evidence="1">
    <location>
        <begin position="246"/>
        <end position="261"/>
    </location>
</feature>
<reference evidence="3" key="2">
    <citation type="submission" date="2015-01" db="EMBL/GenBank/DDBJ databases">
        <title>Evolutionary Origins and Diversification of the Mycorrhizal Mutualists.</title>
        <authorList>
            <consortium name="DOE Joint Genome Institute"/>
            <consortium name="Mycorrhizal Genomics Consortium"/>
            <person name="Kohler A."/>
            <person name="Kuo A."/>
            <person name="Nagy L.G."/>
            <person name="Floudas D."/>
            <person name="Copeland A."/>
            <person name="Barry K.W."/>
            <person name="Cichocki N."/>
            <person name="Veneault-Fourrey C."/>
            <person name="LaButti K."/>
            <person name="Lindquist E.A."/>
            <person name="Lipzen A."/>
            <person name="Lundell T."/>
            <person name="Morin E."/>
            <person name="Murat C."/>
            <person name="Riley R."/>
            <person name="Ohm R."/>
            <person name="Sun H."/>
            <person name="Tunlid A."/>
            <person name="Henrissat B."/>
            <person name="Grigoriev I.V."/>
            <person name="Hibbett D.S."/>
            <person name="Martin F."/>
        </authorList>
    </citation>
    <scope>NUCLEOTIDE SEQUENCE [LARGE SCALE GENOMIC DNA]</scope>
    <source>
        <strain evidence="3">Marx 270</strain>
    </source>
</reference>
<gene>
    <name evidence="2" type="ORF">M404DRAFT_125385</name>
</gene>
<name>A0A0C3JSZ9_PISTI</name>
<accession>A0A0C3JSZ9</accession>